<feature type="region of interest" description="Disordered" evidence="1">
    <location>
        <begin position="1"/>
        <end position="22"/>
    </location>
</feature>
<feature type="domain" description="Mandelate racemase/muconate lactonizing enzyme C-terminal" evidence="2">
    <location>
        <begin position="164"/>
        <end position="267"/>
    </location>
</feature>
<accession>A0ABT2EJF0</accession>
<name>A0ABT2EJF0_9BACT</name>
<feature type="compositionally biased region" description="Gly residues" evidence="1">
    <location>
        <begin position="1"/>
        <end position="11"/>
    </location>
</feature>
<comment type="caution">
    <text evidence="3">The sequence shown here is derived from an EMBL/GenBank/DDBJ whole genome shotgun (WGS) entry which is preliminary data.</text>
</comment>
<protein>
    <submittedName>
        <fullName evidence="3">L-alanine-DL-glutamate epimerase-like enolase superfamily enzyme</fullName>
    </submittedName>
</protein>
<evidence type="ECO:0000256" key="1">
    <source>
        <dbReference type="SAM" id="MobiDB-lite"/>
    </source>
</evidence>
<dbReference type="Gene3D" id="3.30.390.10">
    <property type="entry name" value="Enolase-like, N-terminal domain"/>
    <property type="match status" value="1"/>
</dbReference>
<dbReference type="Proteomes" id="UP001204798">
    <property type="component" value="Unassembled WGS sequence"/>
</dbReference>
<evidence type="ECO:0000259" key="2">
    <source>
        <dbReference type="SMART" id="SM00922"/>
    </source>
</evidence>
<dbReference type="InterPro" id="IPR013342">
    <property type="entry name" value="Mandelate_racemase_C"/>
</dbReference>
<dbReference type="InterPro" id="IPR029065">
    <property type="entry name" value="Enolase_C-like"/>
</dbReference>
<dbReference type="RefSeq" id="WP_259092952.1">
    <property type="nucleotide sequence ID" value="NZ_CP130454.1"/>
</dbReference>
<dbReference type="InterPro" id="IPR036849">
    <property type="entry name" value="Enolase-like_C_sf"/>
</dbReference>
<gene>
    <name evidence="3" type="ORF">M2350_000367</name>
</gene>
<sequence length="400" mass="44363">MACQGIGGEGIGASQNPSTAIDPQLARKSLSEHRIQKIETRTLQDRYPCLVGRNARLGHHGTGGRYQIRILTTDGGAKGWGMSHGPDEQVQKFVGAKVSELFDVVEGTSEDALLLDIPLHDLAGSILVLPVYAILGAKGPRKLPIYSGAIYFDDLDPENKPQGVAGVLASCQQDYEAGYRAFKLKIGRGFKWMPKEEGIKRDIEVTRAVREKFPNCLILVDANDGYTCEEMMRYLSAVADCDLFWIEEPFPENRDDLMRLKEHMAKIGCKALIADGETRTERSDKWWRYGGYSLRHIENLFALAEAKLVDVFVLDLGIVGFTNWRHIMPELERAGVKASPHTWGWIPRPYYVAQLAAGVGNVIIVEGIPGKTEGVDYSAYKFVGGQIIVPSLPRFGLRLT</sequence>
<dbReference type="SUPFAM" id="SSF51604">
    <property type="entry name" value="Enolase C-terminal domain-like"/>
    <property type="match status" value="1"/>
</dbReference>
<reference evidence="3 4" key="1">
    <citation type="submission" date="2022-08" db="EMBL/GenBank/DDBJ databases">
        <title>Bacterial and archaeal communities from various locations to study Microbial Dark Matter (Phase II).</title>
        <authorList>
            <person name="Stepanauskas R."/>
        </authorList>
    </citation>
    <scope>NUCLEOTIDE SEQUENCE [LARGE SCALE GENOMIC DNA]</scope>
    <source>
        <strain evidence="3 4">PD1</strain>
    </source>
</reference>
<dbReference type="EMBL" id="JANUCP010000001">
    <property type="protein sequence ID" value="MCS3917970.1"/>
    <property type="molecule type" value="Genomic_DNA"/>
</dbReference>
<dbReference type="Pfam" id="PF13378">
    <property type="entry name" value="MR_MLE_C"/>
    <property type="match status" value="1"/>
</dbReference>
<evidence type="ECO:0000313" key="3">
    <source>
        <dbReference type="EMBL" id="MCS3917970.1"/>
    </source>
</evidence>
<dbReference type="InterPro" id="IPR029017">
    <property type="entry name" value="Enolase-like_N"/>
</dbReference>
<evidence type="ECO:0000313" key="4">
    <source>
        <dbReference type="Proteomes" id="UP001204798"/>
    </source>
</evidence>
<dbReference type="Gene3D" id="3.20.20.120">
    <property type="entry name" value="Enolase-like C-terminal domain"/>
    <property type="match status" value="1"/>
</dbReference>
<proteinExistence type="predicted"/>
<dbReference type="PANTHER" id="PTHR48080">
    <property type="entry name" value="D-GALACTONATE DEHYDRATASE-RELATED"/>
    <property type="match status" value="1"/>
</dbReference>
<keyword evidence="4" id="KW-1185">Reference proteome</keyword>
<dbReference type="SMART" id="SM00922">
    <property type="entry name" value="MR_MLE"/>
    <property type="match status" value="1"/>
</dbReference>
<dbReference type="InterPro" id="IPR034593">
    <property type="entry name" value="DgoD-like"/>
</dbReference>
<organism evidence="3 4">
    <name type="scientific">Candidatus Fervidibacter sacchari</name>
    <dbReference type="NCBI Taxonomy" id="1448929"/>
    <lineage>
        <taxon>Bacteria</taxon>
        <taxon>Candidatus Fervidibacterota</taxon>
        <taxon>Candidatus Fervidibacter</taxon>
    </lineage>
</organism>